<dbReference type="EMBL" id="QFFJ01000001">
    <property type="protein sequence ID" value="RBL91842.1"/>
    <property type="molecule type" value="Genomic_DNA"/>
</dbReference>
<evidence type="ECO:0000256" key="2">
    <source>
        <dbReference type="SAM" id="SignalP"/>
    </source>
</evidence>
<reference evidence="3 4" key="1">
    <citation type="submission" date="2018-05" db="EMBL/GenBank/DDBJ databases">
        <title>Chitinophaga sp. K3CV102501T nov., isolated from isolated from a monsoon evergreen broad-leaved forest soil.</title>
        <authorList>
            <person name="Lv Y."/>
        </authorList>
    </citation>
    <scope>NUCLEOTIDE SEQUENCE [LARGE SCALE GENOMIC DNA]</scope>
    <source>
        <strain evidence="3 4">GDMCC 1.1325</strain>
    </source>
</reference>
<dbReference type="AlphaFoldDB" id="A0A365XZR8"/>
<accession>A0A365XZR8</accession>
<dbReference type="Proteomes" id="UP000253410">
    <property type="component" value="Unassembled WGS sequence"/>
</dbReference>
<organism evidence="3 4">
    <name type="scientific">Chitinophaga flava</name>
    <dbReference type="NCBI Taxonomy" id="2259036"/>
    <lineage>
        <taxon>Bacteria</taxon>
        <taxon>Pseudomonadati</taxon>
        <taxon>Bacteroidota</taxon>
        <taxon>Chitinophagia</taxon>
        <taxon>Chitinophagales</taxon>
        <taxon>Chitinophagaceae</taxon>
        <taxon>Chitinophaga</taxon>
    </lineage>
</organism>
<feature type="chain" id="PRO_5016900866" description="Lipocalin-like domain-containing protein" evidence="2">
    <location>
        <begin position="26"/>
        <end position="216"/>
    </location>
</feature>
<protein>
    <recommendedName>
        <fullName evidence="5">Lipocalin-like domain-containing protein</fullName>
    </recommendedName>
</protein>
<evidence type="ECO:0000313" key="4">
    <source>
        <dbReference type="Proteomes" id="UP000253410"/>
    </source>
</evidence>
<dbReference type="RefSeq" id="WP_113614444.1">
    <property type="nucleotide sequence ID" value="NZ_QFFJ01000001.1"/>
</dbReference>
<feature type="region of interest" description="Disordered" evidence="1">
    <location>
        <begin position="22"/>
        <end position="46"/>
    </location>
</feature>
<evidence type="ECO:0000313" key="3">
    <source>
        <dbReference type="EMBL" id="RBL91842.1"/>
    </source>
</evidence>
<feature type="signal peptide" evidence="2">
    <location>
        <begin position="1"/>
        <end position="25"/>
    </location>
</feature>
<name>A0A365XZR8_9BACT</name>
<dbReference type="PROSITE" id="PS51257">
    <property type="entry name" value="PROKAR_LIPOPROTEIN"/>
    <property type="match status" value="1"/>
</dbReference>
<dbReference type="OrthoDB" id="673912at2"/>
<evidence type="ECO:0000256" key="1">
    <source>
        <dbReference type="SAM" id="MobiDB-lite"/>
    </source>
</evidence>
<proteinExistence type="predicted"/>
<keyword evidence="2" id="KW-0732">Signal</keyword>
<keyword evidence="4" id="KW-1185">Reference proteome</keyword>
<gene>
    <name evidence="3" type="ORF">DF182_04360</name>
</gene>
<evidence type="ECO:0008006" key="5">
    <source>
        <dbReference type="Google" id="ProtNLM"/>
    </source>
</evidence>
<sequence>MTRTYLFLSAFLAVMAVSCSKEPMAGPDPDPETTTPTSPGANPSNKLVGVWKNAGVRVIGQSIAEMNLSGDAMRSVTEINYTSFNNKGTVTFDETTTTSSNISYSIDTKLKIRSYTNGILDANEELPWKIDMPASNGKGQYKLIGTDSMYTDNGVSSMVGSDGKPLTSVPATFKISWSGDTLILVAHSIIDKTQQEYGITQLVHYDFYHETKLTRK</sequence>
<comment type="caution">
    <text evidence="3">The sequence shown here is derived from an EMBL/GenBank/DDBJ whole genome shotgun (WGS) entry which is preliminary data.</text>
</comment>